<gene>
    <name evidence="3" type="ORF">ABNN70_00405</name>
</gene>
<feature type="transmembrane region" description="Helical" evidence="1">
    <location>
        <begin position="337"/>
        <end position="355"/>
    </location>
</feature>
<feature type="transmembrane region" description="Helical" evidence="1">
    <location>
        <begin position="305"/>
        <end position="325"/>
    </location>
</feature>
<keyword evidence="1" id="KW-0812">Transmembrane</keyword>
<dbReference type="EC" id="3.4.-.-" evidence="3"/>
<protein>
    <submittedName>
        <fullName evidence="3">PrsW family glutamic-type intramembrane protease</fullName>
        <ecNumber evidence="3">3.4.-.-</ecNumber>
    </submittedName>
</protein>
<organism evidence="3">
    <name type="scientific">Sporolactobacillus sp. Y61</name>
    <dbReference type="NCBI Taxonomy" id="3160863"/>
    <lineage>
        <taxon>Bacteria</taxon>
        <taxon>Bacillati</taxon>
        <taxon>Bacillota</taxon>
        <taxon>Bacilli</taxon>
        <taxon>Bacillales</taxon>
        <taxon>Sporolactobacillaceae</taxon>
        <taxon>Sporolactobacillus</taxon>
    </lineage>
</organism>
<reference evidence="3" key="1">
    <citation type="submission" date="2024-06" db="EMBL/GenBank/DDBJ databases">
        <authorList>
            <person name="Fan A."/>
            <person name="Zhang F.Y."/>
            <person name="Zhang L."/>
        </authorList>
    </citation>
    <scope>NUCLEOTIDE SEQUENCE</scope>
    <source>
        <strain evidence="3">Y61</strain>
    </source>
</reference>
<feature type="transmembrane region" description="Helical" evidence="1">
    <location>
        <begin position="200"/>
        <end position="223"/>
    </location>
</feature>
<evidence type="ECO:0000259" key="2">
    <source>
        <dbReference type="Pfam" id="PF14237"/>
    </source>
</evidence>
<name>A0AAU8IFF8_9BACL</name>
<evidence type="ECO:0000256" key="1">
    <source>
        <dbReference type="SAM" id="Phobius"/>
    </source>
</evidence>
<sequence length="399" mass="44216">MDKEWFYSTGSEVRGPFSSDQMIRLAIDQKINRNTQIIARGMTDWVPFAASDLHALMKAQSGKNSAQAPHATGSLIRAAARRISEMTGETGPVSLSLKDIFSEVFKKHTKEDGEKIFIAGTVYTTPKVKDISADWPKPWLFFRVFLVSMIVYGLLYVCAISLRNPVTLPGLILVGSFAVPFSLVVFFFETNVPRNISIFSVVQMFFVGGTASILVSLFLYSIVPLDQLTMTSAIGVGVIEETGKMLIAAWFIYRLNSRYVLNGLLIGAAIGAGFSAFETAGYVYLFQAFGLSDTSFLDVIFERSWTVVGTHTLWTAIAGAALMIVKQDQPLHSRHFMQRHFLTFFAIAVALHAVWDMPIMNGSDLKVIVLTAIGWFIVLILMNSGLRQVTRMIHSETGH</sequence>
<dbReference type="PANTHER" id="PTHR36844">
    <property type="entry name" value="PROTEASE PRSW"/>
    <property type="match status" value="1"/>
</dbReference>
<feature type="transmembrane region" description="Helical" evidence="1">
    <location>
        <begin position="229"/>
        <end position="253"/>
    </location>
</feature>
<accession>A0AAU8IFF8</accession>
<dbReference type="InterPro" id="IPR026898">
    <property type="entry name" value="PrsW"/>
</dbReference>
<dbReference type="Pfam" id="PF14237">
    <property type="entry name" value="GYF_2"/>
    <property type="match status" value="1"/>
</dbReference>
<proteinExistence type="predicted"/>
<dbReference type="InterPro" id="IPR025640">
    <property type="entry name" value="GYF_2"/>
</dbReference>
<dbReference type="Pfam" id="PF13367">
    <property type="entry name" value="PrsW-protease"/>
    <property type="match status" value="1"/>
</dbReference>
<dbReference type="GO" id="GO:0008233">
    <property type="term" value="F:peptidase activity"/>
    <property type="evidence" value="ECO:0007669"/>
    <property type="project" value="UniProtKB-KW"/>
</dbReference>
<evidence type="ECO:0000313" key="3">
    <source>
        <dbReference type="EMBL" id="XCJ17052.1"/>
    </source>
</evidence>
<keyword evidence="3" id="KW-0378">Hydrolase</keyword>
<keyword evidence="3" id="KW-0645">Protease</keyword>
<feature type="domain" description="GYF" evidence="2">
    <location>
        <begin position="5"/>
        <end position="48"/>
    </location>
</feature>
<keyword evidence="1" id="KW-1133">Transmembrane helix</keyword>
<feature type="transmembrane region" description="Helical" evidence="1">
    <location>
        <begin position="140"/>
        <end position="162"/>
    </location>
</feature>
<feature type="transmembrane region" description="Helical" evidence="1">
    <location>
        <begin position="260"/>
        <end position="285"/>
    </location>
</feature>
<dbReference type="EMBL" id="CP159510">
    <property type="protein sequence ID" value="XCJ17052.1"/>
    <property type="molecule type" value="Genomic_DNA"/>
</dbReference>
<dbReference type="GO" id="GO:0006508">
    <property type="term" value="P:proteolysis"/>
    <property type="evidence" value="ECO:0007669"/>
    <property type="project" value="UniProtKB-KW"/>
</dbReference>
<dbReference type="RefSeq" id="WP_353948370.1">
    <property type="nucleotide sequence ID" value="NZ_CP159510.1"/>
</dbReference>
<keyword evidence="1" id="KW-0472">Membrane</keyword>
<feature type="transmembrane region" description="Helical" evidence="1">
    <location>
        <begin position="168"/>
        <end position="188"/>
    </location>
</feature>
<feature type="transmembrane region" description="Helical" evidence="1">
    <location>
        <begin position="367"/>
        <end position="386"/>
    </location>
</feature>
<dbReference type="PANTHER" id="PTHR36844:SF1">
    <property type="entry name" value="PROTEASE PRSW"/>
    <property type="match status" value="1"/>
</dbReference>
<dbReference type="AlphaFoldDB" id="A0AAU8IFF8"/>